<feature type="compositionally biased region" description="Polar residues" evidence="1">
    <location>
        <begin position="9"/>
        <end position="20"/>
    </location>
</feature>
<feature type="compositionally biased region" description="Basic residues" evidence="1">
    <location>
        <begin position="107"/>
        <end position="116"/>
    </location>
</feature>
<feature type="compositionally biased region" description="Basic residues" evidence="1">
    <location>
        <begin position="53"/>
        <end position="63"/>
    </location>
</feature>
<proteinExistence type="predicted"/>
<evidence type="ECO:0000256" key="1">
    <source>
        <dbReference type="SAM" id="MobiDB-lite"/>
    </source>
</evidence>
<feature type="region of interest" description="Disordered" evidence="1">
    <location>
        <begin position="1"/>
        <end position="21"/>
    </location>
</feature>
<comment type="caution">
    <text evidence="2">The sequence shown here is derived from an EMBL/GenBank/DDBJ whole genome shotgun (WGS) entry which is preliminary data.</text>
</comment>
<dbReference type="Proteomes" id="UP001221142">
    <property type="component" value="Unassembled WGS sequence"/>
</dbReference>
<feature type="compositionally biased region" description="Basic residues" evidence="1">
    <location>
        <begin position="123"/>
        <end position="134"/>
    </location>
</feature>
<accession>A0AAD7B8L5</accession>
<evidence type="ECO:0000313" key="3">
    <source>
        <dbReference type="Proteomes" id="UP001221142"/>
    </source>
</evidence>
<dbReference type="EMBL" id="JARKIF010000028">
    <property type="protein sequence ID" value="KAJ7613389.1"/>
    <property type="molecule type" value="Genomic_DNA"/>
</dbReference>
<dbReference type="AlphaFoldDB" id="A0AAD7B8L5"/>
<reference evidence="2" key="1">
    <citation type="submission" date="2023-03" db="EMBL/GenBank/DDBJ databases">
        <title>Massive genome expansion in bonnet fungi (Mycena s.s.) driven by repeated elements and novel gene families across ecological guilds.</title>
        <authorList>
            <consortium name="Lawrence Berkeley National Laboratory"/>
            <person name="Harder C.B."/>
            <person name="Miyauchi S."/>
            <person name="Viragh M."/>
            <person name="Kuo A."/>
            <person name="Thoen E."/>
            <person name="Andreopoulos B."/>
            <person name="Lu D."/>
            <person name="Skrede I."/>
            <person name="Drula E."/>
            <person name="Henrissat B."/>
            <person name="Morin E."/>
            <person name="Kohler A."/>
            <person name="Barry K."/>
            <person name="LaButti K."/>
            <person name="Morin E."/>
            <person name="Salamov A."/>
            <person name="Lipzen A."/>
            <person name="Mereny Z."/>
            <person name="Hegedus B."/>
            <person name="Baldrian P."/>
            <person name="Stursova M."/>
            <person name="Weitz H."/>
            <person name="Taylor A."/>
            <person name="Grigoriev I.V."/>
            <person name="Nagy L.G."/>
            <person name="Martin F."/>
            <person name="Kauserud H."/>
        </authorList>
    </citation>
    <scope>NUCLEOTIDE SEQUENCE</scope>
    <source>
        <strain evidence="2">9284</strain>
    </source>
</reference>
<name>A0AAD7B8L5_9AGAR</name>
<protein>
    <submittedName>
        <fullName evidence="2">Uncharacterized protein</fullName>
    </submittedName>
</protein>
<gene>
    <name evidence="2" type="ORF">FB45DRAFT_1064997</name>
</gene>
<feature type="region of interest" description="Disordered" evidence="1">
    <location>
        <begin position="33"/>
        <end position="154"/>
    </location>
</feature>
<organism evidence="2 3">
    <name type="scientific">Roridomyces roridus</name>
    <dbReference type="NCBI Taxonomy" id="1738132"/>
    <lineage>
        <taxon>Eukaryota</taxon>
        <taxon>Fungi</taxon>
        <taxon>Dikarya</taxon>
        <taxon>Basidiomycota</taxon>
        <taxon>Agaricomycotina</taxon>
        <taxon>Agaricomycetes</taxon>
        <taxon>Agaricomycetidae</taxon>
        <taxon>Agaricales</taxon>
        <taxon>Marasmiineae</taxon>
        <taxon>Mycenaceae</taxon>
        <taxon>Roridomyces</taxon>
    </lineage>
</organism>
<sequence>MTEYDSSPEALQQHQRTQNRIAHWVDDTEHCAPQFRSPFAPRSDVQDNEFYHSRSRSRSRQHTHPLPGRHGPSPLHGYADERESGPDSLVAPNDSISQVDVAAPASRRPHARRLRSHSSSPTRHSHKSSSHRSGRAYVGGTGSPPLPPPQYSDGYVHGVSYTAHGPGQFQPMQYTAPPAVPVQYPQPQPRGYPTAYVIHPHDHTVHPIFPGQTDPYKYQCPPVMRPYGPLVANLWKPDRTQAESQSEPFAEQLAE</sequence>
<keyword evidence="3" id="KW-1185">Reference proteome</keyword>
<evidence type="ECO:0000313" key="2">
    <source>
        <dbReference type="EMBL" id="KAJ7613389.1"/>
    </source>
</evidence>